<feature type="chain" id="PRO_5022712871" evidence="3">
    <location>
        <begin position="27"/>
        <end position="388"/>
    </location>
</feature>
<dbReference type="SUPFAM" id="SSF47473">
    <property type="entry name" value="EF-hand"/>
    <property type="match status" value="1"/>
</dbReference>
<evidence type="ECO:0000256" key="1">
    <source>
        <dbReference type="ARBA" id="ARBA00022801"/>
    </source>
</evidence>
<sequence precursor="true">MLPRQMPRILACLCLTGLAALSSAQAQSNRPRISLSAVLDRDDSDSDGAVTATEFSGPKALFRRLDTNGDDKIDKADFADSHSGASARGRRQIPGTRLVKDVVFGQGGGRDLKLHLVLPDPPADAPTPLIVWIHGGGWMGGNKEGGVGRLSRWVKEGFAGATIEYRLTGEAAFPAQIHDCKCAIRFLRAHADKYNLDPNRIAVAGSSAGGHLVALLGTSGGADNLEGDGGWNDQRSDVQAVIDLYGPTDFQIFVTTPGYESHNRDQSPESRLLGGGIVTENPEGIRRVNPITYIDPKDPPFLIIHGSADRVVPANQSEALHAALKKAGVKSKLHIIAGAGHGGAGFGEPKIQEMQMQFLRDTLLKTQHADDTPADSDAVDVDSPSKDR</sequence>
<dbReference type="RefSeq" id="WP_197203842.1">
    <property type="nucleotide sequence ID" value="NZ_SJPL01000001.1"/>
</dbReference>
<dbReference type="InterPro" id="IPR002048">
    <property type="entry name" value="EF_hand_dom"/>
</dbReference>
<feature type="region of interest" description="Disordered" evidence="2">
    <location>
        <begin position="258"/>
        <end position="278"/>
    </location>
</feature>
<proteinExistence type="predicted"/>
<dbReference type="Pfam" id="PF20434">
    <property type="entry name" value="BD-FAE"/>
    <property type="match status" value="1"/>
</dbReference>
<protein>
    <submittedName>
        <fullName evidence="5">Carboxylesterase NlhH</fullName>
        <ecNumber evidence="5">3.1.1.1</ecNumber>
    </submittedName>
</protein>
<dbReference type="Gene3D" id="1.10.238.10">
    <property type="entry name" value="EF-hand"/>
    <property type="match status" value="1"/>
</dbReference>
<dbReference type="PANTHER" id="PTHR48081:SF13">
    <property type="entry name" value="ALPHA_BETA HYDROLASE"/>
    <property type="match status" value="1"/>
</dbReference>
<dbReference type="SUPFAM" id="SSF53474">
    <property type="entry name" value="alpha/beta-Hydrolases"/>
    <property type="match status" value="1"/>
</dbReference>
<comment type="caution">
    <text evidence="5">The sequence shown here is derived from an EMBL/GenBank/DDBJ whole genome shotgun (WGS) entry which is preliminary data.</text>
</comment>
<name>A0A5C5Y7T2_9PLAN</name>
<dbReference type="InterPro" id="IPR011992">
    <property type="entry name" value="EF-hand-dom_pair"/>
</dbReference>
<evidence type="ECO:0000259" key="4">
    <source>
        <dbReference type="PROSITE" id="PS50222"/>
    </source>
</evidence>
<dbReference type="PROSITE" id="PS50222">
    <property type="entry name" value="EF_HAND_2"/>
    <property type="match status" value="1"/>
</dbReference>
<evidence type="ECO:0000313" key="6">
    <source>
        <dbReference type="Proteomes" id="UP000317238"/>
    </source>
</evidence>
<dbReference type="InterPro" id="IPR050300">
    <property type="entry name" value="GDXG_lipolytic_enzyme"/>
</dbReference>
<dbReference type="Proteomes" id="UP000317238">
    <property type="component" value="Unassembled WGS sequence"/>
</dbReference>
<keyword evidence="1 5" id="KW-0378">Hydrolase</keyword>
<evidence type="ECO:0000256" key="2">
    <source>
        <dbReference type="SAM" id="MobiDB-lite"/>
    </source>
</evidence>
<evidence type="ECO:0000313" key="5">
    <source>
        <dbReference type="EMBL" id="TWT71737.1"/>
    </source>
</evidence>
<evidence type="ECO:0000256" key="3">
    <source>
        <dbReference type="SAM" id="SignalP"/>
    </source>
</evidence>
<feature type="domain" description="EF-hand" evidence="4">
    <location>
        <begin position="53"/>
        <end position="88"/>
    </location>
</feature>
<dbReference type="GO" id="GO:0005509">
    <property type="term" value="F:calcium ion binding"/>
    <property type="evidence" value="ECO:0007669"/>
    <property type="project" value="InterPro"/>
</dbReference>
<dbReference type="PROSITE" id="PS00018">
    <property type="entry name" value="EF_HAND_1"/>
    <property type="match status" value="1"/>
</dbReference>
<keyword evidence="3" id="KW-0732">Signal</keyword>
<reference evidence="5 6" key="1">
    <citation type="submission" date="2019-02" db="EMBL/GenBank/DDBJ databases">
        <title>Deep-cultivation of Planctomycetes and their phenomic and genomic characterization uncovers novel biology.</title>
        <authorList>
            <person name="Wiegand S."/>
            <person name="Jogler M."/>
            <person name="Boedeker C."/>
            <person name="Pinto D."/>
            <person name="Vollmers J."/>
            <person name="Rivas-Marin E."/>
            <person name="Kohn T."/>
            <person name="Peeters S.H."/>
            <person name="Heuer A."/>
            <person name="Rast P."/>
            <person name="Oberbeckmann S."/>
            <person name="Bunk B."/>
            <person name="Jeske O."/>
            <person name="Meyerdierks A."/>
            <person name="Storesund J.E."/>
            <person name="Kallscheuer N."/>
            <person name="Luecker S."/>
            <person name="Lage O.M."/>
            <person name="Pohl T."/>
            <person name="Merkel B.J."/>
            <person name="Hornburger P."/>
            <person name="Mueller R.-W."/>
            <person name="Bruemmer F."/>
            <person name="Labrenz M."/>
            <person name="Spormann A.M."/>
            <person name="Op Den Camp H."/>
            <person name="Overmann J."/>
            <person name="Amann R."/>
            <person name="Jetten M.S.M."/>
            <person name="Mascher T."/>
            <person name="Medema M.H."/>
            <person name="Devos D.P."/>
            <person name="Kaster A.-K."/>
            <person name="Ovreas L."/>
            <person name="Rohde M."/>
            <person name="Galperin M.Y."/>
            <person name="Jogler C."/>
        </authorList>
    </citation>
    <scope>NUCLEOTIDE SEQUENCE [LARGE SCALE GENOMIC DNA]</scope>
    <source>
        <strain evidence="5 6">Pan14r</strain>
    </source>
</reference>
<organism evidence="5 6">
    <name type="scientific">Crateriforma conspicua</name>
    <dbReference type="NCBI Taxonomy" id="2527996"/>
    <lineage>
        <taxon>Bacteria</taxon>
        <taxon>Pseudomonadati</taxon>
        <taxon>Planctomycetota</taxon>
        <taxon>Planctomycetia</taxon>
        <taxon>Planctomycetales</taxon>
        <taxon>Planctomycetaceae</taxon>
        <taxon>Crateriforma</taxon>
    </lineage>
</organism>
<feature type="signal peptide" evidence="3">
    <location>
        <begin position="1"/>
        <end position="26"/>
    </location>
</feature>
<dbReference type="Gene3D" id="3.40.50.1820">
    <property type="entry name" value="alpha/beta hydrolase"/>
    <property type="match status" value="1"/>
</dbReference>
<dbReference type="InterPro" id="IPR049492">
    <property type="entry name" value="BD-FAE-like_dom"/>
</dbReference>
<dbReference type="InterPro" id="IPR029058">
    <property type="entry name" value="AB_hydrolase_fold"/>
</dbReference>
<dbReference type="PANTHER" id="PTHR48081">
    <property type="entry name" value="AB HYDROLASE SUPERFAMILY PROTEIN C4A8.06C"/>
    <property type="match status" value="1"/>
</dbReference>
<dbReference type="AlphaFoldDB" id="A0A5C5Y7T2"/>
<keyword evidence="6" id="KW-1185">Reference proteome</keyword>
<dbReference type="GO" id="GO:0106435">
    <property type="term" value="F:carboxylesterase activity"/>
    <property type="evidence" value="ECO:0007669"/>
    <property type="project" value="UniProtKB-EC"/>
</dbReference>
<gene>
    <name evidence="5" type="primary">nlhH_4</name>
    <name evidence="5" type="ORF">Pan14r_40530</name>
</gene>
<dbReference type="EMBL" id="SJPL01000001">
    <property type="protein sequence ID" value="TWT71737.1"/>
    <property type="molecule type" value="Genomic_DNA"/>
</dbReference>
<dbReference type="InterPro" id="IPR018247">
    <property type="entry name" value="EF_Hand_1_Ca_BS"/>
</dbReference>
<accession>A0A5C5Y7T2</accession>
<feature type="region of interest" description="Disordered" evidence="2">
    <location>
        <begin position="367"/>
        <end position="388"/>
    </location>
</feature>
<dbReference type="EC" id="3.1.1.1" evidence="5"/>